<dbReference type="Proteomes" id="UP000238007">
    <property type="component" value="Unassembled WGS sequence"/>
</dbReference>
<evidence type="ECO:0000256" key="1">
    <source>
        <dbReference type="ARBA" id="ARBA00010990"/>
    </source>
</evidence>
<evidence type="ECO:0000313" key="4">
    <source>
        <dbReference type="EMBL" id="PRY76677.1"/>
    </source>
</evidence>
<dbReference type="InterPro" id="IPR050559">
    <property type="entry name" value="P-Pant_transferase_sf"/>
</dbReference>
<dbReference type="InterPro" id="IPR037143">
    <property type="entry name" value="4-PPantetheinyl_Trfase_dom_sf"/>
</dbReference>
<comment type="caution">
    <text evidence="4">The sequence shown here is derived from an EMBL/GenBank/DDBJ whole genome shotgun (WGS) entry which is preliminary data.</text>
</comment>
<keyword evidence="2 4" id="KW-0808">Transferase</keyword>
<sequence>MTLSPCTVHVWHVNLDSDASPELTVLSATEMNVAQDIQCVEARELYLLTHVRLRQILGNWMQFDPSDVAFDTGWNGKPRIKGAAGPSFSISHSGRRAVIAVTHTAPVGIDIELQRDRKLDRKTGQRFFAPDEAAALKPLSDQEHHHTFTRLWTFKEAFIKATGEGLARKLNSFEVDISQPSDVRCTSHPGWNLREIEMPLGYYAAIAVNTHRPVTIATYNATTVLDRSVAA</sequence>
<comment type="similarity">
    <text evidence="1">Belongs to the P-Pant transferase superfamily. Gsp/Sfp/HetI/AcpT family.</text>
</comment>
<feature type="domain" description="4'-phosphopantetheinyl transferase" evidence="3">
    <location>
        <begin position="106"/>
        <end position="186"/>
    </location>
</feature>
<evidence type="ECO:0000256" key="2">
    <source>
        <dbReference type="ARBA" id="ARBA00022679"/>
    </source>
</evidence>
<dbReference type="GO" id="GO:0008897">
    <property type="term" value="F:holo-[acyl-carrier-protein] synthase activity"/>
    <property type="evidence" value="ECO:0007669"/>
    <property type="project" value="InterPro"/>
</dbReference>
<dbReference type="SUPFAM" id="SSF56214">
    <property type="entry name" value="4'-phosphopantetheinyl transferase"/>
    <property type="match status" value="2"/>
</dbReference>
<dbReference type="AlphaFoldDB" id="A0A2T0VXB5"/>
<reference evidence="4 5" key="1">
    <citation type="submission" date="2018-03" db="EMBL/GenBank/DDBJ databases">
        <title>Genomic Encyclopedia of Archaeal and Bacterial Type Strains, Phase II (KMG-II): from individual species to whole genera.</title>
        <authorList>
            <person name="Goeker M."/>
        </authorList>
    </citation>
    <scope>NUCLEOTIDE SEQUENCE [LARGE SCALE GENOMIC DNA]</scope>
    <source>
        <strain evidence="4 5">DSM 101533</strain>
    </source>
</reference>
<evidence type="ECO:0000313" key="5">
    <source>
        <dbReference type="Proteomes" id="UP000238007"/>
    </source>
</evidence>
<dbReference type="EMBL" id="PVTP01000008">
    <property type="protein sequence ID" value="PRY76677.1"/>
    <property type="molecule type" value="Genomic_DNA"/>
</dbReference>
<gene>
    <name evidence="4" type="ORF">CLV80_108141</name>
</gene>
<dbReference type="InterPro" id="IPR008278">
    <property type="entry name" value="4-PPantetheinyl_Trfase_dom"/>
</dbReference>
<dbReference type="OrthoDB" id="9808281at2"/>
<dbReference type="GO" id="GO:0005829">
    <property type="term" value="C:cytosol"/>
    <property type="evidence" value="ECO:0007669"/>
    <property type="project" value="TreeGrafter"/>
</dbReference>
<dbReference type="GO" id="GO:0000287">
    <property type="term" value="F:magnesium ion binding"/>
    <property type="evidence" value="ECO:0007669"/>
    <property type="project" value="InterPro"/>
</dbReference>
<protein>
    <submittedName>
        <fullName evidence="4">4'-phosphopantetheinyl transferase</fullName>
    </submittedName>
</protein>
<dbReference type="Pfam" id="PF01648">
    <property type="entry name" value="ACPS"/>
    <property type="match status" value="1"/>
</dbReference>
<organism evidence="4 5">
    <name type="scientific">Yoonia maritima</name>
    <dbReference type="NCBI Taxonomy" id="1435347"/>
    <lineage>
        <taxon>Bacteria</taxon>
        <taxon>Pseudomonadati</taxon>
        <taxon>Pseudomonadota</taxon>
        <taxon>Alphaproteobacteria</taxon>
        <taxon>Rhodobacterales</taxon>
        <taxon>Paracoccaceae</taxon>
        <taxon>Yoonia</taxon>
    </lineage>
</organism>
<dbReference type="PANTHER" id="PTHR12215">
    <property type="entry name" value="PHOSPHOPANTETHEINE TRANSFERASE"/>
    <property type="match status" value="1"/>
</dbReference>
<evidence type="ECO:0000259" key="3">
    <source>
        <dbReference type="Pfam" id="PF01648"/>
    </source>
</evidence>
<proteinExistence type="inferred from homology"/>
<name>A0A2T0VXB5_9RHOB</name>
<dbReference type="GO" id="GO:0019878">
    <property type="term" value="P:lysine biosynthetic process via aminoadipic acid"/>
    <property type="evidence" value="ECO:0007669"/>
    <property type="project" value="TreeGrafter"/>
</dbReference>
<dbReference type="PANTHER" id="PTHR12215:SF10">
    <property type="entry name" value="L-AMINOADIPATE-SEMIALDEHYDE DEHYDROGENASE-PHOSPHOPANTETHEINYL TRANSFERASE"/>
    <property type="match status" value="1"/>
</dbReference>
<dbReference type="Gene3D" id="3.90.470.20">
    <property type="entry name" value="4'-phosphopantetheinyl transferase domain"/>
    <property type="match status" value="2"/>
</dbReference>
<dbReference type="RefSeq" id="WP_106358319.1">
    <property type="nucleotide sequence ID" value="NZ_PVTP01000008.1"/>
</dbReference>
<accession>A0A2T0VXB5</accession>
<keyword evidence="5" id="KW-1185">Reference proteome</keyword>